<sequence length="108" mass="11540">MTDTGATRMTTADGEQQLVELPEGDVEYTVEAHLKADPRGDVRVWVPIAFALRTPAAAREARDRIAAALSGPECRVLRWTSTAAVVDDAELDAAVPATVRPLADKAGR</sequence>
<dbReference type="Proteomes" id="UP000202764">
    <property type="component" value="Segment"/>
</dbReference>
<evidence type="ECO:0000313" key="2">
    <source>
        <dbReference type="EMBL" id="ALF00194.1"/>
    </source>
</evidence>
<protein>
    <submittedName>
        <fullName evidence="2">Uncharacterized protein</fullName>
    </submittedName>
</protein>
<dbReference type="EMBL" id="KT221034">
    <property type="protein sequence ID" value="ALF00194.1"/>
    <property type="molecule type" value="Genomic_DNA"/>
</dbReference>
<feature type="compositionally biased region" description="Polar residues" evidence="1">
    <location>
        <begin position="1"/>
        <end position="14"/>
    </location>
</feature>
<dbReference type="GeneID" id="26639408"/>
<gene>
    <name evidence="2" type="ORF">SF3_630</name>
</gene>
<feature type="region of interest" description="Disordered" evidence="1">
    <location>
        <begin position="1"/>
        <end position="20"/>
    </location>
</feature>
<accession>A0A0M4RQ95</accession>
<dbReference type="KEGG" id="vg:26639408"/>
<evidence type="ECO:0000256" key="1">
    <source>
        <dbReference type="SAM" id="MobiDB-lite"/>
    </source>
</evidence>
<keyword evidence="3" id="KW-1185">Reference proteome</keyword>
<organism evidence="2 3">
    <name type="scientific">Streptomyces phage SF3</name>
    <dbReference type="NCBI Taxonomy" id="1690818"/>
    <lineage>
        <taxon>Viruses</taxon>
        <taxon>Duplodnaviria</taxon>
        <taxon>Heunggongvirae</taxon>
        <taxon>Uroviricota</taxon>
        <taxon>Caudoviricetes</taxon>
        <taxon>Siftrevirus</taxon>
        <taxon>Siftrevirus SF3</taxon>
    </lineage>
</organism>
<name>A0A0M4RQ95_9CAUD</name>
<dbReference type="RefSeq" id="YP_009213190.1">
    <property type="nucleotide sequence ID" value="NC_028952.1"/>
</dbReference>
<reference evidence="2 3" key="1">
    <citation type="submission" date="2015-06" db="EMBL/GenBank/DDBJ databases">
        <title>Complete genomic sequence analysis of two virulent actinophages of Streptomyces flavovirens.</title>
        <authorList>
            <person name="Sharaf A."/>
            <person name="Marie E."/>
            <person name="ElBaz R."/>
            <person name="Elmaghraby I."/>
            <person name="Mercati F."/>
        </authorList>
    </citation>
    <scope>NUCLEOTIDE SEQUENCE [LARGE SCALE GENOMIC DNA]</scope>
</reference>
<proteinExistence type="predicted"/>
<evidence type="ECO:0000313" key="3">
    <source>
        <dbReference type="Proteomes" id="UP000202764"/>
    </source>
</evidence>